<dbReference type="SUPFAM" id="SSF49452">
    <property type="entry name" value="Starch-binding domain-like"/>
    <property type="match status" value="1"/>
</dbReference>
<evidence type="ECO:0000256" key="2">
    <source>
        <dbReference type="ARBA" id="ARBA00022448"/>
    </source>
</evidence>
<dbReference type="InterPro" id="IPR036942">
    <property type="entry name" value="Beta-barrel_TonB_sf"/>
</dbReference>
<comment type="subcellular location">
    <subcellularLocation>
        <location evidence="1">Cell outer membrane</location>
        <topology evidence="1">Multi-pass membrane protein</topology>
    </subcellularLocation>
</comment>
<evidence type="ECO:0000256" key="1">
    <source>
        <dbReference type="ARBA" id="ARBA00004571"/>
    </source>
</evidence>
<dbReference type="PANTHER" id="PTHR30069">
    <property type="entry name" value="TONB-DEPENDENT OUTER MEMBRANE RECEPTOR"/>
    <property type="match status" value="1"/>
</dbReference>
<dbReference type="GO" id="GO:0009279">
    <property type="term" value="C:cell outer membrane"/>
    <property type="evidence" value="ECO:0007669"/>
    <property type="project" value="UniProtKB-SubCell"/>
</dbReference>
<evidence type="ECO:0000313" key="9">
    <source>
        <dbReference type="Proteomes" id="UP000664417"/>
    </source>
</evidence>
<dbReference type="SUPFAM" id="SSF56935">
    <property type="entry name" value="Porins"/>
    <property type="match status" value="1"/>
</dbReference>
<evidence type="ECO:0000313" key="8">
    <source>
        <dbReference type="EMBL" id="MBO1323342.1"/>
    </source>
</evidence>
<feature type="domain" description="TonB-dependent transporter Oar-like beta-barrel" evidence="7">
    <location>
        <begin position="238"/>
        <end position="296"/>
    </location>
</feature>
<dbReference type="Gene3D" id="2.60.40.1120">
    <property type="entry name" value="Carboxypeptidase-like, regulatory domain"/>
    <property type="match status" value="1"/>
</dbReference>
<dbReference type="GO" id="GO:0044718">
    <property type="term" value="P:siderophore transmembrane transport"/>
    <property type="evidence" value="ECO:0007669"/>
    <property type="project" value="TreeGrafter"/>
</dbReference>
<reference evidence="8" key="1">
    <citation type="submission" date="2021-03" db="EMBL/GenBank/DDBJ databases">
        <authorList>
            <person name="Wang G."/>
        </authorList>
    </citation>
    <scope>NUCLEOTIDE SEQUENCE</scope>
    <source>
        <strain evidence="8">KCTC 12899</strain>
    </source>
</reference>
<dbReference type="InterPro" id="IPR037066">
    <property type="entry name" value="Plug_dom_sf"/>
</dbReference>
<evidence type="ECO:0000259" key="7">
    <source>
        <dbReference type="Pfam" id="PF25183"/>
    </source>
</evidence>
<name>A0A8J7U716_9BACT</name>
<keyword evidence="5" id="KW-0472">Membrane</keyword>
<evidence type="ECO:0000256" key="5">
    <source>
        <dbReference type="ARBA" id="ARBA00023136"/>
    </source>
</evidence>
<dbReference type="RefSeq" id="WP_207863495.1">
    <property type="nucleotide sequence ID" value="NZ_JAFREP010000058.1"/>
</dbReference>
<dbReference type="PANTHER" id="PTHR30069:SF46">
    <property type="entry name" value="OAR PROTEIN"/>
    <property type="match status" value="1"/>
</dbReference>
<feature type="domain" description="TonB-dependent transporter Oar-like beta-barrel" evidence="7">
    <location>
        <begin position="325"/>
        <end position="564"/>
    </location>
</feature>
<dbReference type="InterPro" id="IPR013784">
    <property type="entry name" value="Carb-bd-like_fold"/>
</dbReference>
<dbReference type="Pfam" id="PF25183">
    <property type="entry name" value="OMP_b-brl_4"/>
    <property type="match status" value="3"/>
</dbReference>
<keyword evidence="2" id="KW-0813">Transport</keyword>
<dbReference type="AlphaFoldDB" id="A0A8J7U716"/>
<dbReference type="Gene3D" id="2.40.170.20">
    <property type="entry name" value="TonB-dependent receptor, beta-barrel domain"/>
    <property type="match status" value="1"/>
</dbReference>
<dbReference type="Pfam" id="PF13620">
    <property type="entry name" value="CarboxypepD_reg"/>
    <property type="match status" value="1"/>
</dbReference>
<dbReference type="EMBL" id="JAFREP010000058">
    <property type="protein sequence ID" value="MBO1323342.1"/>
    <property type="molecule type" value="Genomic_DNA"/>
</dbReference>
<dbReference type="InterPro" id="IPR057601">
    <property type="entry name" value="Oar-like_b-barrel"/>
</dbReference>
<keyword evidence="4" id="KW-0812">Transmembrane</keyword>
<evidence type="ECO:0000256" key="3">
    <source>
        <dbReference type="ARBA" id="ARBA00022452"/>
    </source>
</evidence>
<keyword evidence="3" id="KW-1134">Transmembrane beta strand</keyword>
<evidence type="ECO:0000256" key="6">
    <source>
        <dbReference type="ARBA" id="ARBA00023237"/>
    </source>
</evidence>
<proteinExistence type="predicted"/>
<gene>
    <name evidence="8" type="ORF">J3U88_33055</name>
</gene>
<protein>
    <submittedName>
        <fullName evidence="8">TonB-dependent receptor</fullName>
    </submittedName>
</protein>
<dbReference type="GO" id="GO:0030246">
    <property type="term" value="F:carbohydrate binding"/>
    <property type="evidence" value="ECO:0007669"/>
    <property type="project" value="InterPro"/>
</dbReference>
<comment type="caution">
    <text evidence="8">The sequence shown here is derived from an EMBL/GenBank/DDBJ whole genome shotgun (WGS) entry which is preliminary data.</text>
</comment>
<dbReference type="Gene3D" id="2.170.130.10">
    <property type="entry name" value="TonB-dependent receptor, plug domain"/>
    <property type="match status" value="1"/>
</dbReference>
<keyword evidence="8" id="KW-0675">Receptor</keyword>
<keyword evidence="6" id="KW-0998">Cell outer membrane</keyword>
<accession>A0A8J7U716</accession>
<evidence type="ECO:0000256" key="4">
    <source>
        <dbReference type="ARBA" id="ARBA00022692"/>
    </source>
</evidence>
<keyword evidence="9" id="KW-1185">Reference proteome</keyword>
<feature type="domain" description="TonB-dependent transporter Oar-like beta-barrel" evidence="7">
    <location>
        <begin position="576"/>
        <end position="807"/>
    </location>
</feature>
<dbReference type="GO" id="GO:0015344">
    <property type="term" value="F:siderophore uptake transmembrane transporter activity"/>
    <property type="evidence" value="ECO:0007669"/>
    <property type="project" value="TreeGrafter"/>
</dbReference>
<dbReference type="Proteomes" id="UP000664417">
    <property type="component" value="Unassembled WGS sequence"/>
</dbReference>
<sequence length="943" mass="104317">MNAFVSPFFSPRTPAILVFTFCLQLGLLWAQSATSGAMSGTVVDADGNPLPGVVLSVTSDALVRGSQTTVTSESGRYRLPSLPPGLYDVRAAMNGFKTAEVTQVRVSLGQIMDVPLTLTPAGADVREQMVVTGETPLVGTTSNATSANLDEQFIERTPLPRDATQLMNYLPGVNDGLAYGGTQSAANAYNLDGVDVSDPASGSQWLLPNVDWIEEVQVLGLGASAEYGGFTGAAVNIVTKSGGNTFSGDVRAYVSNERWNASRADQLESRDLSVSIGGPIIKDRLWFFVSGEEVSRDFTPFQIDEITNAVQAAGLDGADPLLAVDQEEERISRYLAKATWQASDMHKFVLLLDYDGKDSDYRGLSRDVLGSATERQDSPNWSYNLTWEGVLSVTSFVSVKLTGFEGTDDRLPYGGADLPGRTDFETGIAFQNAPYTHLQDKSRTAIKADWTLFADSLFTNNDSHQFKFGITYDDARQDETRTRNGGFTIVDDSFGLGGGDLSLLDQTVAYLAEPDAALFSSDVGNHIRLDSVQETLALFAQDQWRVNRLTFNYGLRYTRYRGGFRNGNESVYEADLIAPRLGFAWDVKGDGTTAVKAHYGRYYEGLFTFLFDRERSGNVFTALEFWDYDFDSGQFEPPSSASVPAAADLDPDIDHPHVDQFLVTVEHGIGRDWLLGVDLVHRETRNIIAMVNANEDYDSLSAIGNPLGADFPFFELLSPERFALTNPAGAYRDYQSVTLRADRRFRDGWSMRGSLVWSDLQGNTFRANSYTDEWEDRNGQTNADGTLPGFAEWEFKLSASVDLPYGVMSSVFFSHRSGAHWTPTVRVRGLLENDRQTVFAAPRGSEQLDDRQLVDLRLAKEFDLGRVRLSLMVDVFNLLDEDTVIEVRDRWGDYRYDFRNHPEDSFFSEAFVSDAQGNRVSRLGSVLERESAREMRLGVKASF</sequence>
<organism evidence="8 9">
    <name type="scientific">Acanthopleuribacter pedis</name>
    <dbReference type="NCBI Taxonomy" id="442870"/>
    <lineage>
        <taxon>Bacteria</taxon>
        <taxon>Pseudomonadati</taxon>
        <taxon>Acidobacteriota</taxon>
        <taxon>Holophagae</taxon>
        <taxon>Acanthopleuribacterales</taxon>
        <taxon>Acanthopleuribacteraceae</taxon>
        <taxon>Acanthopleuribacter</taxon>
    </lineage>
</organism>
<dbReference type="InterPro" id="IPR039426">
    <property type="entry name" value="TonB-dep_rcpt-like"/>
</dbReference>